<dbReference type="Proteomes" id="UP001295423">
    <property type="component" value="Unassembled WGS sequence"/>
</dbReference>
<evidence type="ECO:0000256" key="2">
    <source>
        <dbReference type="SAM" id="Phobius"/>
    </source>
</evidence>
<comment type="caution">
    <text evidence="4">The sequence shown here is derived from an EMBL/GenBank/DDBJ whole genome shotgun (WGS) entry which is preliminary data.</text>
</comment>
<keyword evidence="2" id="KW-0472">Membrane</keyword>
<evidence type="ECO:0000256" key="1">
    <source>
        <dbReference type="SAM" id="MobiDB-lite"/>
    </source>
</evidence>
<feature type="compositionally biased region" description="Basic and acidic residues" evidence="1">
    <location>
        <begin position="75"/>
        <end position="91"/>
    </location>
</feature>
<dbReference type="PANTHER" id="PTHR10742:SF410">
    <property type="entry name" value="LYSINE-SPECIFIC HISTONE DEMETHYLASE 2"/>
    <property type="match status" value="1"/>
</dbReference>
<feature type="compositionally biased region" description="Basic residues" evidence="1">
    <location>
        <begin position="48"/>
        <end position="74"/>
    </location>
</feature>
<proteinExistence type="predicted"/>
<accession>A0AAD2GAT7</accession>
<dbReference type="SUPFAM" id="SSF54373">
    <property type="entry name" value="FAD-linked reductases, C-terminal domain"/>
    <property type="match status" value="1"/>
</dbReference>
<reference evidence="4" key="1">
    <citation type="submission" date="2023-08" db="EMBL/GenBank/DDBJ databases">
        <authorList>
            <person name="Audoor S."/>
            <person name="Bilcke G."/>
        </authorList>
    </citation>
    <scope>NUCLEOTIDE SEQUENCE</scope>
</reference>
<evidence type="ECO:0000259" key="3">
    <source>
        <dbReference type="Pfam" id="PF01593"/>
    </source>
</evidence>
<feature type="compositionally biased region" description="Low complexity" evidence="1">
    <location>
        <begin position="555"/>
        <end position="566"/>
    </location>
</feature>
<feature type="compositionally biased region" description="Low complexity" evidence="1">
    <location>
        <begin position="221"/>
        <end position="231"/>
    </location>
</feature>
<feature type="domain" description="Amine oxidase" evidence="3">
    <location>
        <begin position="707"/>
        <end position="948"/>
    </location>
</feature>
<dbReference type="SUPFAM" id="SSF51905">
    <property type="entry name" value="FAD/NAD(P)-binding domain"/>
    <property type="match status" value="1"/>
</dbReference>
<evidence type="ECO:0000313" key="4">
    <source>
        <dbReference type="EMBL" id="CAJ1968235.1"/>
    </source>
</evidence>
<feature type="region of interest" description="Disordered" evidence="1">
    <location>
        <begin position="495"/>
        <end position="583"/>
    </location>
</feature>
<feature type="compositionally biased region" description="Basic and acidic residues" evidence="1">
    <location>
        <begin position="128"/>
        <end position="159"/>
    </location>
</feature>
<keyword evidence="2" id="KW-0812">Transmembrane</keyword>
<feature type="compositionally biased region" description="Basic and acidic residues" evidence="1">
    <location>
        <begin position="182"/>
        <end position="197"/>
    </location>
</feature>
<dbReference type="GO" id="GO:0016491">
    <property type="term" value="F:oxidoreductase activity"/>
    <property type="evidence" value="ECO:0007669"/>
    <property type="project" value="InterPro"/>
</dbReference>
<evidence type="ECO:0000313" key="5">
    <source>
        <dbReference type="Proteomes" id="UP001295423"/>
    </source>
</evidence>
<feature type="compositionally biased region" description="Basic residues" evidence="1">
    <location>
        <begin position="241"/>
        <end position="250"/>
    </location>
</feature>
<dbReference type="InterPro" id="IPR036188">
    <property type="entry name" value="FAD/NAD-bd_sf"/>
</dbReference>
<feature type="compositionally biased region" description="Basic residues" evidence="1">
    <location>
        <begin position="160"/>
        <end position="172"/>
    </location>
</feature>
<dbReference type="EMBL" id="CAKOGP040002369">
    <property type="protein sequence ID" value="CAJ1968235.1"/>
    <property type="molecule type" value="Genomic_DNA"/>
</dbReference>
<dbReference type="PANTHER" id="PTHR10742">
    <property type="entry name" value="FLAVIN MONOAMINE OXIDASE"/>
    <property type="match status" value="1"/>
</dbReference>
<dbReference type="Pfam" id="PF13450">
    <property type="entry name" value="NAD_binding_8"/>
    <property type="match status" value="1"/>
</dbReference>
<keyword evidence="2" id="KW-1133">Transmembrane helix</keyword>
<dbReference type="InterPro" id="IPR002937">
    <property type="entry name" value="Amino_oxidase"/>
</dbReference>
<feature type="transmembrane region" description="Helical" evidence="2">
    <location>
        <begin position="261"/>
        <end position="281"/>
    </location>
</feature>
<name>A0AAD2GAT7_9STRA</name>
<protein>
    <recommendedName>
        <fullName evidence="3">Amine oxidase domain-containing protein</fullName>
    </recommendedName>
</protein>
<feature type="compositionally biased region" description="Polar residues" evidence="1">
    <location>
        <begin position="495"/>
        <end position="554"/>
    </location>
</feature>
<dbReference type="Pfam" id="PF01593">
    <property type="entry name" value="Amino_oxidase"/>
    <property type="match status" value="1"/>
</dbReference>
<dbReference type="PRINTS" id="PR00469">
    <property type="entry name" value="PNDRDTASEII"/>
</dbReference>
<dbReference type="AlphaFoldDB" id="A0AAD2GAT7"/>
<dbReference type="InterPro" id="IPR050281">
    <property type="entry name" value="Flavin_monoamine_oxidase"/>
</dbReference>
<sequence length="953" mass="106510">MEASNVADPPRNQARGEVMNETDAIIVPFADDGDIEQMVHNGKDEQHGRRREHFKSQKRSSSRKNMSKSKSSRRHLSDSRGHSERHLTRDSSRRRHKQNERQESHRVSKRHNYRFDDDYQSGSDDKDDDRNYRIDKQHNTERYRSEIAEQEIVHSQDRHQPRRSRRSSRSRSRQQSSGGRRSLSEHKEDSRRSEVGHRNYHRSKSRLDEQRSQSIPPILPAASSQTQATSQFSDVETPQSKTKKKKSKQGKGKSIFCTRNFCCGLFFICIIVGVVATVLLLQKRVVNPATLPKSFDPPSSADCAAISKGTFVTPKDDANHAVSVHRRFEINIQVEMSLLQEIDDDSNAGMLSSVEDSMQTHLMPMLADCPQKSRRSLKLDEDLPQYIISNGVVVNAIMNPNEIMDPTGTRQQESINRYLLLVIIDVWLQDEVKDELIIGKVLGSFEKLDRGMVFPGQVQIAGSALSVQPMTTFDDVTAFPTVSPTVAASKIPTGVPTQLASASPTKVQSLNPTGFPSASPSAAPTGMPSVSPSLLPTSEPSKYPSAQPSSNPTLAPTSRPTREPTSSPSPRPTAPPTIATTKTPVAVERSVDVVIVGAGAAGLTAAYHLEQEGISVVVLEAANRYGGRMKQDNTWDVSMGLGPEWLHVDEPNDMLSRIVGRTVNKRTIRDPNVAHRWTGTTLEHNPPGRWSGDYRWMDGTWWDFFHEEMASNLQANTIVLNSLVEKIDYEYQKPVVFLTNGRRYEGSYVIVTASVRTLQLGEINFVPSLPSSHIDAINNIEMDITVKVFLEFTEKFYPDAFALDSDWDEYSSDCGSSNHGLRLFYDPTVGRVTNTNILGMFTYADIADLYTGQADSVVIETILNLLDDVFDGKASETFVKGVVQDWANEPQIRTAYSRYAPSRYRERLRDPIDSKLYFAGEAVKTSGASWGYVHGAAYCGKDVAEEIIDRIRA</sequence>
<organism evidence="4 5">
    <name type="scientific">Cylindrotheca closterium</name>
    <dbReference type="NCBI Taxonomy" id="2856"/>
    <lineage>
        <taxon>Eukaryota</taxon>
        <taxon>Sar</taxon>
        <taxon>Stramenopiles</taxon>
        <taxon>Ochrophyta</taxon>
        <taxon>Bacillariophyta</taxon>
        <taxon>Bacillariophyceae</taxon>
        <taxon>Bacillariophycidae</taxon>
        <taxon>Bacillariales</taxon>
        <taxon>Bacillariaceae</taxon>
        <taxon>Cylindrotheca</taxon>
    </lineage>
</organism>
<feature type="region of interest" description="Disordered" evidence="1">
    <location>
        <begin position="1"/>
        <end position="250"/>
    </location>
</feature>
<gene>
    <name evidence="4" type="ORF">CYCCA115_LOCUS23145</name>
</gene>
<keyword evidence="5" id="KW-1185">Reference proteome</keyword>
<dbReference type="Gene3D" id="3.50.50.60">
    <property type="entry name" value="FAD/NAD(P)-binding domain"/>
    <property type="match status" value="2"/>
</dbReference>